<dbReference type="Pfam" id="PF00171">
    <property type="entry name" value="Aldedh"/>
    <property type="match status" value="1"/>
</dbReference>
<feature type="domain" description="Aldehyde dehydrogenase" evidence="7">
    <location>
        <begin position="42"/>
        <end position="496"/>
    </location>
</feature>
<dbReference type="FunFam" id="3.40.605.10:FF:000007">
    <property type="entry name" value="NAD/NADP-dependent betaine aldehyde dehydrogenase"/>
    <property type="match status" value="1"/>
</dbReference>
<proteinExistence type="inferred from homology"/>
<evidence type="ECO:0000256" key="1">
    <source>
        <dbReference type="ARBA" id="ARBA00009986"/>
    </source>
</evidence>
<evidence type="ECO:0000313" key="8">
    <source>
        <dbReference type="EMBL" id="AIF01572.1"/>
    </source>
</evidence>
<dbReference type="SUPFAM" id="SSF53720">
    <property type="entry name" value="ALDH-like"/>
    <property type="match status" value="1"/>
</dbReference>
<dbReference type="EMBL" id="KF900625">
    <property type="protein sequence ID" value="AIF01572.1"/>
    <property type="molecule type" value="Genomic_DNA"/>
</dbReference>
<evidence type="ECO:0000256" key="5">
    <source>
        <dbReference type="PROSITE-ProRule" id="PRU10007"/>
    </source>
</evidence>
<dbReference type="PANTHER" id="PTHR43720:SF2">
    <property type="entry name" value="2-AMINOMUCONIC SEMIALDEHYDE DEHYDROGENASE"/>
    <property type="match status" value="1"/>
</dbReference>
<dbReference type="InterPro" id="IPR029510">
    <property type="entry name" value="Ald_DH_CS_GLU"/>
</dbReference>
<comment type="subunit">
    <text evidence="2">Homotetramer.</text>
</comment>
<evidence type="ECO:0000259" key="7">
    <source>
        <dbReference type="Pfam" id="PF00171"/>
    </source>
</evidence>
<evidence type="ECO:0000256" key="2">
    <source>
        <dbReference type="ARBA" id="ARBA00011881"/>
    </source>
</evidence>
<dbReference type="EC" id="1.2.1.32" evidence="8"/>
<evidence type="ECO:0000256" key="6">
    <source>
        <dbReference type="RuleBase" id="RU003345"/>
    </source>
</evidence>
<organism evidence="8">
    <name type="scientific">uncultured marine group II/III euryarchaeote KM3_149_G01</name>
    <dbReference type="NCBI Taxonomy" id="1457886"/>
    <lineage>
        <taxon>Archaea</taxon>
        <taxon>Methanobacteriati</taxon>
        <taxon>Methanobacteriota</taxon>
        <taxon>environmental samples</taxon>
    </lineage>
</organism>
<dbReference type="Gene3D" id="3.40.605.10">
    <property type="entry name" value="Aldehyde Dehydrogenase, Chain A, domain 1"/>
    <property type="match status" value="1"/>
</dbReference>
<keyword evidence="4" id="KW-0520">NAD</keyword>
<dbReference type="InterPro" id="IPR016162">
    <property type="entry name" value="Ald_DH_N"/>
</dbReference>
<dbReference type="AlphaFoldDB" id="A0A075GI33"/>
<dbReference type="FunFam" id="3.40.309.10:FF:000012">
    <property type="entry name" value="Betaine aldehyde dehydrogenase"/>
    <property type="match status" value="1"/>
</dbReference>
<comment type="similarity">
    <text evidence="1 6">Belongs to the aldehyde dehydrogenase family.</text>
</comment>
<dbReference type="CDD" id="cd07093">
    <property type="entry name" value="ALDH_F8_HMSADH"/>
    <property type="match status" value="1"/>
</dbReference>
<protein>
    <submittedName>
        <fullName evidence="8">Aldehyde Dehydrogenase (DmpC)</fullName>
        <ecNumber evidence="8">1.2.1.32</ecNumber>
    </submittedName>
</protein>
<accession>A0A075GI33</accession>
<sequence>MMEPEKCCDSGCTPCERDPDGKEPLDLCNYVGGEFVCHSGDDWMNVLEPATGHRFARVPLSSEDDVDAAVAAAREAQPAWEALSISERADWLDQIADALEARYEDIASLESRDTGKPISLARAVDAHRSVANFRFFADLLREREEEVFEMASATNYVIQKPVGVGALITPWNLPLYLLSWKVAPAIGMGNTVVCKPSETTPMTANLLMQVIDEVGLPAGVVNLVHGDGAGAGASLVAHSDVDLVSFTGGTDTGEKVAASAAPAFKKLSLELGGKNASIVFADCDMDSTVAGVVRAGFLNQGQVCLCGSRVLVEDSIYDEFRDRFVDAVEAMRIGDPSDEATDLGALISIEHLEKVRGYVDLAKQEGGVLLTGGEPCLPAGFEHGNWMVPAVIEGLSPDSRCSTEEIFGPVVTLHPFSGEDEAVGIANNTRYGLAGSVWTSDLERGKRVSEALQTGMVWVNTWLHRDLRVPFGGVKDSGVGREGGRWSLGFFSEAMNVCVKHD</sequence>
<gene>
    <name evidence="8" type="primary">dmpC</name>
</gene>
<keyword evidence="3 6" id="KW-0560">Oxidoreductase</keyword>
<dbReference type="PROSITE" id="PS00687">
    <property type="entry name" value="ALDEHYDE_DEHYDR_GLU"/>
    <property type="match status" value="1"/>
</dbReference>
<dbReference type="PROSITE" id="PS00070">
    <property type="entry name" value="ALDEHYDE_DEHYDR_CYS"/>
    <property type="match status" value="1"/>
</dbReference>
<name>A0A075GI33_9EURY</name>
<dbReference type="PANTHER" id="PTHR43720">
    <property type="entry name" value="2-AMINOMUCONIC SEMIALDEHYDE DEHYDROGENASE"/>
    <property type="match status" value="1"/>
</dbReference>
<dbReference type="InterPro" id="IPR016161">
    <property type="entry name" value="Ald_DH/histidinol_DH"/>
</dbReference>
<evidence type="ECO:0000256" key="4">
    <source>
        <dbReference type="ARBA" id="ARBA00023027"/>
    </source>
</evidence>
<evidence type="ECO:0000256" key="3">
    <source>
        <dbReference type="ARBA" id="ARBA00023002"/>
    </source>
</evidence>
<reference evidence="8" key="1">
    <citation type="journal article" date="2014" name="Genome Biol. Evol.">
        <title>Pangenome evidence for extensive interdomain horizontal transfer affecting lineage core and shell genes in uncultured planktonic thaumarchaeota and euryarchaeota.</title>
        <authorList>
            <person name="Deschamps P."/>
            <person name="Zivanovic Y."/>
            <person name="Moreira D."/>
            <person name="Rodriguez-Valera F."/>
            <person name="Lopez-Garcia P."/>
        </authorList>
    </citation>
    <scope>NUCLEOTIDE SEQUENCE</scope>
</reference>
<dbReference type="InterPro" id="IPR016160">
    <property type="entry name" value="Ald_DH_CS_CYS"/>
</dbReference>
<dbReference type="InterPro" id="IPR016163">
    <property type="entry name" value="Ald_DH_C"/>
</dbReference>
<feature type="active site" evidence="5">
    <location>
        <position position="270"/>
    </location>
</feature>
<dbReference type="Gene3D" id="3.40.309.10">
    <property type="entry name" value="Aldehyde Dehydrogenase, Chain A, domain 2"/>
    <property type="match status" value="1"/>
</dbReference>
<dbReference type="InterPro" id="IPR015590">
    <property type="entry name" value="Aldehyde_DH_dom"/>
</dbReference>
<dbReference type="GO" id="GO:0047102">
    <property type="term" value="F:aminomuconate-semialdehyde dehydrogenase activity"/>
    <property type="evidence" value="ECO:0007669"/>
    <property type="project" value="UniProtKB-EC"/>
</dbReference>